<keyword evidence="3 7" id="KW-0812">Transmembrane</keyword>
<feature type="compositionally biased region" description="Low complexity" evidence="6">
    <location>
        <begin position="385"/>
        <end position="396"/>
    </location>
</feature>
<proteinExistence type="inferred from homology"/>
<feature type="transmembrane region" description="Helical" evidence="7">
    <location>
        <begin position="215"/>
        <end position="240"/>
    </location>
</feature>
<feature type="transmembrane region" description="Helical" evidence="7">
    <location>
        <begin position="76"/>
        <end position="98"/>
    </location>
</feature>
<comment type="subcellular location">
    <subcellularLocation>
        <location evidence="1">Membrane</location>
        <topology evidence="1">Multi-pass membrane protein</topology>
    </subcellularLocation>
</comment>
<organism evidence="8 9">
    <name type="scientific">Novosphingobium tardum</name>
    <dbReference type="NCBI Taxonomy" id="1538021"/>
    <lineage>
        <taxon>Bacteria</taxon>
        <taxon>Pseudomonadati</taxon>
        <taxon>Pseudomonadota</taxon>
        <taxon>Alphaproteobacteria</taxon>
        <taxon>Sphingomonadales</taxon>
        <taxon>Sphingomonadaceae</taxon>
        <taxon>Novosphingobium</taxon>
    </lineage>
</organism>
<name>A0ABV8RLF5_9SPHN</name>
<feature type="transmembrane region" description="Helical" evidence="7">
    <location>
        <begin position="269"/>
        <end position="297"/>
    </location>
</feature>
<evidence type="ECO:0000313" key="8">
    <source>
        <dbReference type="EMBL" id="MFC4294223.1"/>
    </source>
</evidence>
<evidence type="ECO:0000256" key="3">
    <source>
        <dbReference type="ARBA" id="ARBA00022692"/>
    </source>
</evidence>
<feature type="transmembrane region" description="Helical" evidence="7">
    <location>
        <begin position="317"/>
        <end position="342"/>
    </location>
</feature>
<reference evidence="9" key="1">
    <citation type="journal article" date="2019" name="Int. J. Syst. Evol. Microbiol.">
        <title>The Global Catalogue of Microorganisms (GCM) 10K type strain sequencing project: providing services to taxonomists for standard genome sequencing and annotation.</title>
        <authorList>
            <consortium name="The Broad Institute Genomics Platform"/>
            <consortium name="The Broad Institute Genome Sequencing Center for Infectious Disease"/>
            <person name="Wu L."/>
            <person name="Ma J."/>
        </authorList>
    </citation>
    <scope>NUCLEOTIDE SEQUENCE [LARGE SCALE GENOMIC DNA]</scope>
    <source>
        <strain evidence="9">CGMCC 1.12989</strain>
    </source>
</reference>
<evidence type="ECO:0000313" key="9">
    <source>
        <dbReference type="Proteomes" id="UP001595828"/>
    </source>
</evidence>
<keyword evidence="4 7" id="KW-1133">Transmembrane helix</keyword>
<feature type="transmembrane region" description="Helical" evidence="7">
    <location>
        <begin position="21"/>
        <end position="41"/>
    </location>
</feature>
<dbReference type="RefSeq" id="WP_379537683.1">
    <property type="nucleotide sequence ID" value="NZ_JBHSDR010000003.1"/>
</dbReference>
<protein>
    <submittedName>
        <fullName evidence="8">AI-2E family transporter</fullName>
    </submittedName>
</protein>
<evidence type="ECO:0000256" key="1">
    <source>
        <dbReference type="ARBA" id="ARBA00004141"/>
    </source>
</evidence>
<dbReference type="PANTHER" id="PTHR21716:SF16">
    <property type="entry name" value="BLL1467 PROTEIN"/>
    <property type="match status" value="1"/>
</dbReference>
<sequence length="396" mass="42040">MIPEEELPKVVAEPAEATSRILSALVLLIGIGLFLGLPFVLSIGSVVFLPLVAAIILTIVLSPLADRLIRLGLPNVVASALSVVVMVVLVVLAVLVIIQPAFDLVDQVPTMIGKIGKEFNSLRGNFQWLSEINQQLTRVVGHSSGREVVVASPSMLEQVAFATPTVVLETLLTLLMTFFMIEARIRMKRSLLLERHSFGASLRAARVMRDVQDRVASYILTVAQINLGVGVIVALGAWAFGLAAPVMWGGLAMVLNFLPYLGPLTMMGLLGLVGLGTADSVALGLLPMLAFLALHSIEANAVTPSVLGARFTVNPVLILLSISYFSWIWGAVGALLSVPILLTLTALFEHLGTLNIVGFLFGEPLFEPHELSDDDDVPPAPPAAPSTAPGTRATTA</sequence>
<evidence type="ECO:0000256" key="2">
    <source>
        <dbReference type="ARBA" id="ARBA00009773"/>
    </source>
</evidence>
<feature type="transmembrane region" description="Helical" evidence="7">
    <location>
        <begin position="246"/>
        <end position="262"/>
    </location>
</feature>
<dbReference type="InterPro" id="IPR002549">
    <property type="entry name" value="AI-2E-like"/>
</dbReference>
<keyword evidence="9" id="KW-1185">Reference proteome</keyword>
<accession>A0ABV8RLF5</accession>
<feature type="transmembrane region" description="Helical" evidence="7">
    <location>
        <begin position="159"/>
        <end position="181"/>
    </location>
</feature>
<dbReference type="PANTHER" id="PTHR21716">
    <property type="entry name" value="TRANSMEMBRANE PROTEIN"/>
    <property type="match status" value="1"/>
</dbReference>
<evidence type="ECO:0000256" key="4">
    <source>
        <dbReference type="ARBA" id="ARBA00022989"/>
    </source>
</evidence>
<dbReference type="Pfam" id="PF01594">
    <property type="entry name" value="AI-2E_transport"/>
    <property type="match status" value="1"/>
</dbReference>
<dbReference type="EMBL" id="JBHSDR010000003">
    <property type="protein sequence ID" value="MFC4294223.1"/>
    <property type="molecule type" value="Genomic_DNA"/>
</dbReference>
<feature type="region of interest" description="Disordered" evidence="6">
    <location>
        <begin position="371"/>
        <end position="396"/>
    </location>
</feature>
<comment type="similarity">
    <text evidence="2">Belongs to the autoinducer-2 exporter (AI-2E) (TC 2.A.86) family.</text>
</comment>
<evidence type="ECO:0000256" key="7">
    <source>
        <dbReference type="SAM" id="Phobius"/>
    </source>
</evidence>
<dbReference type="Proteomes" id="UP001595828">
    <property type="component" value="Unassembled WGS sequence"/>
</dbReference>
<gene>
    <name evidence="8" type="ORF">ACFO0A_04030</name>
</gene>
<feature type="transmembrane region" description="Helical" evidence="7">
    <location>
        <begin position="47"/>
        <end position="64"/>
    </location>
</feature>
<evidence type="ECO:0000256" key="6">
    <source>
        <dbReference type="SAM" id="MobiDB-lite"/>
    </source>
</evidence>
<evidence type="ECO:0000256" key="5">
    <source>
        <dbReference type="ARBA" id="ARBA00023136"/>
    </source>
</evidence>
<keyword evidence="5 7" id="KW-0472">Membrane</keyword>
<comment type="caution">
    <text evidence="8">The sequence shown here is derived from an EMBL/GenBank/DDBJ whole genome shotgun (WGS) entry which is preliminary data.</text>
</comment>